<feature type="domain" description="SPOR" evidence="3">
    <location>
        <begin position="175"/>
        <end position="250"/>
    </location>
</feature>
<gene>
    <name evidence="4" type="ORF">MNB_SM-5-1538</name>
</gene>
<dbReference type="GO" id="GO:0032153">
    <property type="term" value="C:cell division site"/>
    <property type="evidence" value="ECO:0007669"/>
    <property type="project" value="TreeGrafter"/>
</dbReference>
<dbReference type="InterPro" id="IPR052521">
    <property type="entry name" value="Cell_div_SPOR-domain"/>
</dbReference>
<protein>
    <submittedName>
        <fullName evidence="4">Membrane protein</fullName>
    </submittedName>
</protein>
<evidence type="ECO:0000259" key="3">
    <source>
        <dbReference type="PROSITE" id="PS51724"/>
    </source>
</evidence>
<proteinExistence type="predicted"/>
<evidence type="ECO:0000256" key="2">
    <source>
        <dbReference type="SAM" id="Phobius"/>
    </source>
</evidence>
<dbReference type="InterPro" id="IPR036680">
    <property type="entry name" value="SPOR-like_sf"/>
</dbReference>
<feature type="transmembrane region" description="Helical" evidence="2">
    <location>
        <begin position="24"/>
        <end position="42"/>
    </location>
</feature>
<dbReference type="PROSITE" id="PS51724">
    <property type="entry name" value="SPOR"/>
    <property type="match status" value="1"/>
</dbReference>
<reference evidence="4" key="1">
    <citation type="submission" date="2016-10" db="EMBL/GenBank/DDBJ databases">
        <authorList>
            <person name="de Groot N.N."/>
        </authorList>
    </citation>
    <scope>NUCLEOTIDE SEQUENCE</scope>
</reference>
<organism evidence="4">
    <name type="scientific">hydrothermal vent metagenome</name>
    <dbReference type="NCBI Taxonomy" id="652676"/>
    <lineage>
        <taxon>unclassified sequences</taxon>
        <taxon>metagenomes</taxon>
        <taxon>ecological metagenomes</taxon>
    </lineage>
</organism>
<keyword evidence="2" id="KW-0812">Transmembrane</keyword>
<evidence type="ECO:0000313" key="4">
    <source>
        <dbReference type="EMBL" id="SFV57324.1"/>
    </source>
</evidence>
<keyword evidence="2" id="KW-0472">Membrane</keyword>
<accession>A0A1W1BV21</accession>
<feature type="compositionally biased region" description="Basic and acidic residues" evidence="1">
    <location>
        <begin position="62"/>
        <end position="71"/>
    </location>
</feature>
<dbReference type="PANTHER" id="PTHR38687:SF1">
    <property type="entry name" value="CELL DIVISION PROTEIN DEDD"/>
    <property type="match status" value="1"/>
</dbReference>
<dbReference type="Gene3D" id="3.30.70.1070">
    <property type="entry name" value="Sporulation related repeat"/>
    <property type="match status" value="1"/>
</dbReference>
<dbReference type="GO" id="GO:0042834">
    <property type="term" value="F:peptidoglycan binding"/>
    <property type="evidence" value="ECO:0007669"/>
    <property type="project" value="InterPro"/>
</dbReference>
<dbReference type="PANTHER" id="PTHR38687">
    <property type="entry name" value="CELL DIVISION PROTEIN DEDD-RELATED"/>
    <property type="match status" value="1"/>
</dbReference>
<dbReference type="GO" id="GO:0032506">
    <property type="term" value="P:cytokinetic process"/>
    <property type="evidence" value="ECO:0007669"/>
    <property type="project" value="TreeGrafter"/>
</dbReference>
<sequence>MDENNELSDIVLNKDSASNSNKKIILAIATLGVVLIIVVMLMNSINSKGTSNLPHAALPPKPKTEAPKNSADDIKEPLFEDVPVVQEEQEETNLDHIAKKLKEESNTPKVETKVEPKIEKIEEPVKTTPIAKKEKSVKKQHKVIKEKVIHKKVHKVKKETKIPAKKQKVTPKKVATNGHGYFVQVGSFSKYEPNKKFLNSITKLGYKYSYHKAKNINKVLVGPFNTREEANKAKALLRSKVVRGAFLVKL</sequence>
<evidence type="ECO:0000256" key="1">
    <source>
        <dbReference type="SAM" id="MobiDB-lite"/>
    </source>
</evidence>
<dbReference type="InterPro" id="IPR007730">
    <property type="entry name" value="SPOR-like_dom"/>
</dbReference>
<keyword evidence="2" id="KW-1133">Transmembrane helix</keyword>
<dbReference type="Pfam" id="PF05036">
    <property type="entry name" value="SPOR"/>
    <property type="match status" value="1"/>
</dbReference>
<dbReference type="EMBL" id="FPHH01000045">
    <property type="protein sequence ID" value="SFV57324.1"/>
    <property type="molecule type" value="Genomic_DNA"/>
</dbReference>
<dbReference type="GO" id="GO:0030428">
    <property type="term" value="C:cell septum"/>
    <property type="evidence" value="ECO:0007669"/>
    <property type="project" value="TreeGrafter"/>
</dbReference>
<dbReference type="SUPFAM" id="SSF110997">
    <property type="entry name" value="Sporulation related repeat"/>
    <property type="match status" value="1"/>
</dbReference>
<feature type="region of interest" description="Disordered" evidence="1">
    <location>
        <begin position="48"/>
        <end position="71"/>
    </location>
</feature>
<dbReference type="AlphaFoldDB" id="A0A1W1BV21"/>
<name>A0A1W1BV21_9ZZZZ</name>